<evidence type="ECO:0000313" key="3">
    <source>
        <dbReference type="Proteomes" id="UP000774570"/>
    </source>
</evidence>
<dbReference type="PANTHER" id="PTHR41913">
    <property type="entry name" value="DUF1684 DOMAIN-CONTAINING PROTEIN"/>
    <property type="match status" value="1"/>
</dbReference>
<dbReference type="Gene3D" id="3.40.630.30">
    <property type="match status" value="1"/>
</dbReference>
<dbReference type="GO" id="GO:0016746">
    <property type="term" value="F:acyltransferase activity"/>
    <property type="evidence" value="ECO:0007669"/>
    <property type="project" value="UniProtKB-KW"/>
</dbReference>
<dbReference type="PANTHER" id="PTHR41913:SF1">
    <property type="entry name" value="DUF1684 DOMAIN-CONTAINING PROTEIN"/>
    <property type="match status" value="1"/>
</dbReference>
<accession>A0ABS7G4Z4</accession>
<name>A0ABS7G4Z4_9ACTN</name>
<dbReference type="Pfam" id="PF07920">
    <property type="entry name" value="DUF1684"/>
    <property type="match status" value="1"/>
</dbReference>
<dbReference type="EMBL" id="JAIBOA010000036">
    <property type="protein sequence ID" value="MBW8487541.1"/>
    <property type="molecule type" value="Genomic_DNA"/>
</dbReference>
<dbReference type="Proteomes" id="UP000774570">
    <property type="component" value="Unassembled WGS sequence"/>
</dbReference>
<dbReference type="EC" id="2.3.1.-" evidence="2"/>
<feature type="domain" description="N-acetyltransferase" evidence="1">
    <location>
        <begin position="13"/>
        <end position="159"/>
    </location>
</feature>
<evidence type="ECO:0000313" key="2">
    <source>
        <dbReference type="EMBL" id="MBW8487541.1"/>
    </source>
</evidence>
<reference evidence="2 3" key="1">
    <citation type="submission" date="2021-07" db="EMBL/GenBank/DDBJ databases">
        <title>Actinomadura sp. PM05-2 isolated from lichen.</title>
        <authorList>
            <person name="Somphong A."/>
            <person name="Phongsopitanun W."/>
            <person name="Tanasupawat S."/>
            <person name="Peongsungnone V."/>
        </authorList>
    </citation>
    <scope>NUCLEOTIDE SEQUENCE [LARGE SCALE GENOMIC DNA]</scope>
    <source>
        <strain evidence="2 3">PM05-2</strain>
    </source>
</reference>
<keyword evidence="2" id="KW-0808">Transferase</keyword>
<organism evidence="2 3">
    <name type="scientific">Actinomadura parmotrematis</name>
    <dbReference type="NCBI Taxonomy" id="2864039"/>
    <lineage>
        <taxon>Bacteria</taxon>
        <taxon>Bacillati</taxon>
        <taxon>Actinomycetota</taxon>
        <taxon>Actinomycetes</taxon>
        <taxon>Streptosporangiales</taxon>
        <taxon>Thermomonosporaceae</taxon>
        <taxon>Actinomadura</taxon>
    </lineage>
</organism>
<protein>
    <submittedName>
        <fullName evidence="2">GNAT family N-acetyltransferase</fullName>
        <ecNumber evidence="2">2.3.1.-</ecNumber>
    </submittedName>
</protein>
<dbReference type="RefSeq" id="WP_220170778.1">
    <property type="nucleotide sequence ID" value="NZ_JAIBOA010000036.1"/>
</dbReference>
<gene>
    <name evidence="2" type="ORF">K1Y72_34665</name>
</gene>
<keyword evidence="3" id="KW-1185">Reference proteome</keyword>
<comment type="caution">
    <text evidence="2">The sequence shown here is derived from an EMBL/GenBank/DDBJ whole genome shotgun (WGS) entry which is preliminary data.</text>
</comment>
<dbReference type="InterPro" id="IPR016181">
    <property type="entry name" value="Acyl_CoA_acyltransferase"/>
</dbReference>
<dbReference type="InterPro" id="IPR000182">
    <property type="entry name" value="GNAT_dom"/>
</dbReference>
<dbReference type="InterPro" id="IPR012467">
    <property type="entry name" value="DUF1684"/>
</dbReference>
<dbReference type="PROSITE" id="PS51186">
    <property type="entry name" value="GNAT"/>
    <property type="match status" value="1"/>
</dbReference>
<proteinExistence type="predicted"/>
<sequence length="415" mass="44109">MRWTVPLEAHWVALDDPLVEPLLADLVREYTGRYGPGAAREMDRYPAAEFAAPGGALVVLTEGGRTVAGGAIRRYDAVTAEVKRVWADPALRRRGLARRVMRELEGAAARLGYERIHLTTGPRQPEARGLYLATGYTPMFDVDADPLTVGPLPFEKQLSGAAPSPAEQAWRRWRYDRLRYARAPRGPLALTGTHLVHGEGPLPGVPGLWAPIEGGVRLKAVPADGIALDGVPVGGSVDLPAGTGSLAAGEGRPLAVLVLDGTPAVRTYEGFSPARLAFDGIAAFPYSPAWTRAASYRPYRAVTPETVDVAGGGRRELPLAGEATVELPGGPHVLKVTAEDGALRAVFGDDAGPRFRFLDLPAPDAAGRTVADFNRAFLPPCAFSRHVACPLPPAGNVLPLAIPAGERAVRRARRP</sequence>
<dbReference type="Pfam" id="PF00583">
    <property type="entry name" value="Acetyltransf_1"/>
    <property type="match status" value="1"/>
</dbReference>
<dbReference type="SUPFAM" id="SSF55729">
    <property type="entry name" value="Acyl-CoA N-acyltransferases (Nat)"/>
    <property type="match status" value="1"/>
</dbReference>
<evidence type="ECO:0000259" key="1">
    <source>
        <dbReference type="PROSITE" id="PS51186"/>
    </source>
</evidence>
<keyword evidence="2" id="KW-0012">Acyltransferase</keyword>